<evidence type="ECO:0000256" key="2">
    <source>
        <dbReference type="ARBA" id="ARBA00022490"/>
    </source>
</evidence>
<dbReference type="GO" id="GO:0005938">
    <property type="term" value="C:cell cortex"/>
    <property type="evidence" value="ECO:0007669"/>
    <property type="project" value="TreeGrafter"/>
</dbReference>
<dbReference type="KEGG" id="pbor:BSF38_04829"/>
<dbReference type="RefSeq" id="WP_076351388.1">
    <property type="nucleotide sequence ID" value="NZ_CP019082.1"/>
</dbReference>
<evidence type="ECO:0008006" key="6">
    <source>
        <dbReference type="Google" id="ProtNLM"/>
    </source>
</evidence>
<dbReference type="Proteomes" id="UP000186309">
    <property type="component" value="Chromosome"/>
</dbReference>
<evidence type="ECO:0000256" key="3">
    <source>
        <dbReference type="ARBA" id="ARBA00022737"/>
    </source>
</evidence>
<dbReference type="SUPFAM" id="SSF48452">
    <property type="entry name" value="TPR-like"/>
    <property type="match status" value="1"/>
</dbReference>
<sequence length="477" mass="51926">MRNVDWNSLAFNDGVLAEPVRGDGRVVLWLSGSSDGEFQYWERIAMTARAEATSEHGIDATPAVAIRARRRLSNGLFSKLARKLSKRDPETTWTLPDGKEVERCGERRTDVALAWPDEKTGTLDEQSLRRRWPEFRRFQSLASDLFLVEGEGVGERSRSEMESPASPESLIKPAAPVDLATAAAQVVESARQRGDAGSEVQALTDLALVVLIGGNAGDAVTHLQKALGLCRELGDRERETDVLCNLGFALLGVGQAQSSRETLESALVLARESRDVYAEKLVLERLGMAHSNLQDPAGALWHLNRALEMARAAGDRQQEPRLLWRQAIALAEMNRPDQAIAKGKASVAFLRADGKPEASWYEAQIQKYQLDASVLAAPTPDFMGGPIYAGAVTTAQTAPDPKAGPGLLRMALSATKAMATFLGSGMKTAPADVQQTRLATCRTCEHHTGLRCRICGCFTDVKSRMAHEQCPISKWPA</sequence>
<dbReference type="InterPro" id="IPR019734">
    <property type="entry name" value="TPR_rpt"/>
</dbReference>
<dbReference type="InterPro" id="IPR011990">
    <property type="entry name" value="TPR-like_helical_dom_sf"/>
</dbReference>
<organism evidence="4 5">
    <name type="scientific">Paludisphaera borealis</name>
    <dbReference type="NCBI Taxonomy" id="1387353"/>
    <lineage>
        <taxon>Bacteria</taxon>
        <taxon>Pseudomonadati</taxon>
        <taxon>Planctomycetota</taxon>
        <taxon>Planctomycetia</taxon>
        <taxon>Isosphaerales</taxon>
        <taxon>Isosphaeraceae</taxon>
        <taxon>Paludisphaera</taxon>
    </lineage>
</organism>
<dbReference type="Gene3D" id="1.25.40.10">
    <property type="entry name" value="Tetratricopeptide repeat domain"/>
    <property type="match status" value="1"/>
</dbReference>
<proteinExistence type="predicted"/>
<dbReference type="OrthoDB" id="268397at2"/>
<dbReference type="PANTHER" id="PTHR45954:SF1">
    <property type="entry name" value="LD33695P"/>
    <property type="match status" value="1"/>
</dbReference>
<protein>
    <recommendedName>
        <fullName evidence="6">MalT-like TPR region domain-containing protein</fullName>
    </recommendedName>
</protein>
<keyword evidence="5" id="KW-1185">Reference proteome</keyword>
<keyword evidence="3" id="KW-0677">Repeat</keyword>
<evidence type="ECO:0000313" key="4">
    <source>
        <dbReference type="EMBL" id="APW63265.1"/>
    </source>
</evidence>
<keyword evidence="2" id="KW-0963">Cytoplasm</keyword>
<dbReference type="AlphaFoldDB" id="A0A1U7CWF8"/>
<dbReference type="EMBL" id="CP019082">
    <property type="protein sequence ID" value="APW63265.1"/>
    <property type="molecule type" value="Genomic_DNA"/>
</dbReference>
<evidence type="ECO:0000313" key="5">
    <source>
        <dbReference type="Proteomes" id="UP000186309"/>
    </source>
</evidence>
<dbReference type="SMART" id="SM00028">
    <property type="entry name" value="TPR"/>
    <property type="match status" value="4"/>
</dbReference>
<reference evidence="5" key="1">
    <citation type="submission" date="2016-12" db="EMBL/GenBank/DDBJ databases">
        <title>Comparative genomics of four Isosphaeraceae planctomycetes: a common pool of plasmids and glycoside hydrolase genes.</title>
        <authorList>
            <person name="Ivanova A."/>
        </authorList>
    </citation>
    <scope>NUCLEOTIDE SEQUENCE [LARGE SCALE GENOMIC DNA]</scope>
    <source>
        <strain evidence="5">PX4</strain>
    </source>
</reference>
<dbReference type="STRING" id="1387353.BSF38_04829"/>
<dbReference type="InterPro" id="IPR052386">
    <property type="entry name" value="GPSM"/>
</dbReference>
<dbReference type="PANTHER" id="PTHR45954">
    <property type="entry name" value="LD33695P"/>
    <property type="match status" value="1"/>
</dbReference>
<accession>A0A1U7CWF8</accession>
<dbReference type="GO" id="GO:0005092">
    <property type="term" value="F:GDP-dissociation inhibitor activity"/>
    <property type="evidence" value="ECO:0007669"/>
    <property type="project" value="TreeGrafter"/>
</dbReference>
<dbReference type="GO" id="GO:0001965">
    <property type="term" value="F:G-protein alpha-subunit binding"/>
    <property type="evidence" value="ECO:0007669"/>
    <property type="project" value="TreeGrafter"/>
</dbReference>
<evidence type="ECO:0000256" key="1">
    <source>
        <dbReference type="ARBA" id="ARBA00004496"/>
    </source>
</evidence>
<name>A0A1U7CWF8_9BACT</name>
<gene>
    <name evidence="4" type="ORF">BSF38_04829</name>
</gene>
<comment type="subcellular location">
    <subcellularLocation>
        <location evidence="1">Cytoplasm</location>
    </subcellularLocation>
</comment>